<reference evidence="4 5" key="1">
    <citation type="submission" date="2015-08" db="EMBL/GenBank/DDBJ databases">
        <title>The complete genome sequence of Bacillus beveridgei MLTeJB.</title>
        <authorList>
            <person name="Hanson T.E."/>
            <person name="Mesa C."/>
            <person name="Basesman S.M."/>
            <person name="Oremland R.S."/>
        </authorList>
    </citation>
    <scope>NUCLEOTIDE SEQUENCE [LARGE SCALE GENOMIC DNA]</scope>
    <source>
        <strain evidence="4 5">MLTeJB</strain>
    </source>
</reference>
<dbReference type="OrthoDB" id="9801934at2"/>
<dbReference type="KEGG" id="bbev:BBEV_2328"/>
<organism evidence="4 5">
    <name type="scientific">Salisediminibacterium beveridgei</name>
    <dbReference type="NCBI Taxonomy" id="632773"/>
    <lineage>
        <taxon>Bacteria</taxon>
        <taxon>Bacillati</taxon>
        <taxon>Bacillota</taxon>
        <taxon>Bacilli</taxon>
        <taxon>Bacillales</taxon>
        <taxon>Bacillaceae</taxon>
        <taxon>Salisediminibacterium</taxon>
    </lineage>
</organism>
<dbReference type="InterPro" id="IPR010918">
    <property type="entry name" value="PurM-like_C_dom"/>
</dbReference>
<dbReference type="EMBL" id="CP012502">
    <property type="protein sequence ID" value="AOM83669.1"/>
    <property type="molecule type" value="Genomic_DNA"/>
</dbReference>
<accession>A0A1D7QXD9</accession>
<evidence type="ECO:0000259" key="2">
    <source>
        <dbReference type="Pfam" id="PF00586"/>
    </source>
</evidence>
<dbReference type="AlphaFoldDB" id="A0A1D7QXD9"/>
<dbReference type="InterPro" id="IPR016188">
    <property type="entry name" value="PurM-like_N"/>
</dbReference>
<dbReference type="SUPFAM" id="SSF56042">
    <property type="entry name" value="PurM C-terminal domain-like"/>
    <property type="match status" value="1"/>
</dbReference>
<dbReference type="PATRIC" id="fig|632773.3.peg.2432"/>
<dbReference type="Pfam" id="PF00586">
    <property type="entry name" value="AIRS"/>
    <property type="match status" value="1"/>
</dbReference>
<dbReference type="Proteomes" id="UP000094463">
    <property type="component" value="Chromosome"/>
</dbReference>
<dbReference type="Pfam" id="PF02769">
    <property type="entry name" value="AIRS_C"/>
    <property type="match status" value="1"/>
</dbReference>
<dbReference type="InterPro" id="IPR036676">
    <property type="entry name" value="PurM-like_C_sf"/>
</dbReference>
<dbReference type="STRING" id="632773.BBEV_2328"/>
<dbReference type="InterPro" id="IPR011854">
    <property type="entry name" value="HypE"/>
</dbReference>
<dbReference type="PANTHER" id="PTHR30303">
    <property type="entry name" value="HYDROGENASE ISOENZYMES FORMATION PROTEIN HYPE"/>
    <property type="match status" value="1"/>
</dbReference>
<dbReference type="InterPro" id="IPR036921">
    <property type="entry name" value="PurM-like_N_sf"/>
</dbReference>
<evidence type="ECO:0000256" key="1">
    <source>
        <dbReference type="ARBA" id="ARBA00006243"/>
    </source>
</evidence>
<dbReference type="SUPFAM" id="SSF55326">
    <property type="entry name" value="PurM N-terminal domain-like"/>
    <property type="match status" value="1"/>
</dbReference>
<comment type="similarity">
    <text evidence="1">Belongs to the HypE family.</text>
</comment>
<proteinExistence type="inferred from homology"/>
<dbReference type="GO" id="GO:0051604">
    <property type="term" value="P:protein maturation"/>
    <property type="evidence" value="ECO:0007669"/>
    <property type="project" value="TreeGrafter"/>
</dbReference>
<dbReference type="PIRSF" id="PIRSF005644">
    <property type="entry name" value="Hdrgns_mtr_HypE"/>
    <property type="match status" value="1"/>
</dbReference>
<feature type="domain" description="PurM-like N-terminal" evidence="2">
    <location>
        <begin position="41"/>
        <end position="151"/>
    </location>
</feature>
<protein>
    <submittedName>
        <fullName evidence="4">[NiFe] hydrogenase metallocenter assembly protein HypE</fullName>
    </submittedName>
</protein>
<feature type="domain" description="PurM-like C-terminal" evidence="3">
    <location>
        <begin position="163"/>
        <end position="307"/>
    </location>
</feature>
<dbReference type="Gene3D" id="3.90.650.10">
    <property type="entry name" value="PurM-like C-terminal domain"/>
    <property type="match status" value="1"/>
</dbReference>
<dbReference type="RefSeq" id="WP_069365628.1">
    <property type="nucleotide sequence ID" value="NZ_CP012502.1"/>
</dbReference>
<name>A0A1D7QXD9_9BACI</name>
<dbReference type="NCBIfam" id="TIGR02124">
    <property type="entry name" value="hypE"/>
    <property type="match status" value="1"/>
</dbReference>
<dbReference type="PANTHER" id="PTHR30303:SF0">
    <property type="entry name" value="CARBAMOYL DEHYDRATASE HYPE"/>
    <property type="match status" value="1"/>
</dbReference>
<gene>
    <name evidence="4" type="primary">hypE</name>
    <name evidence="4" type="ORF">BBEV_2328</name>
</gene>
<evidence type="ECO:0000313" key="5">
    <source>
        <dbReference type="Proteomes" id="UP000094463"/>
    </source>
</evidence>
<evidence type="ECO:0000259" key="3">
    <source>
        <dbReference type="Pfam" id="PF02769"/>
    </source>
</evidence>
<keyword evidence="5" id="KW-1185">Reference proteome</keyword>
<dbReference type="CDD" id="cd02197">
    <property type="entry name" value="HypE"/>
    <property type="match status" value="1"/>
</dbReference>
<sequence>MIRIGSDFISLAHGDGGQKTHDLIRDIFVQAFEHHEEAKWDAALVHCDANRLAITTDSFVVSPRHFPGGDIGKLAVAGTVNDLAVSFATPKWLTCGLIIEEGFSVDELRQIVLSMAEEARKANVKIIAGDTKVVEHGACDGLFINTTGVGLCDKNHSGIPAIEEGDVILVNGTVGDHGMTLMALREDLPITNEVESDCASLNHLIHHLRETHPFALKFMRDATRGGLATTLIEACSDLHLDLVLEEEEIPLSPPIKGACDLLGYDPLYVANEGKVVMIVKKDEAKRVLQTMKAHPLGEQAAIIGHIKHVECPEGRLFLRTALGVDKVKRRLPEIQLPRIC</sequence>
<dbReference type="Gene3D" id="3.30.1330.10">
    <property type="entry name" value="PurM-like, N-terminal domain"/>
    <property type="match status" value="1"/>
</dbReference>
<evidence type="ECO:0000313" key="4">
    <source>
        <dbReference type="EMBL" id="AOM83669.1"/>
    </source>
</evidence>